<organism evidence="1 2">
    <name type="scientific">Holotrichia oblita</name>
    <name type="common">Chafer beetle</name>
    <dbReference type="NCBI Taxonomy" id="644536"/>
    <lineage>
        <taxon>Eukaryota</taxon>
        <taxon>Metazoa</taxon>
        <taxon>Ecdysozoa</taxon>
        <taxon>Arthropoda</taxon>
        <taxon>Hexapoda</taxon>
        <taxon>Insecta</taxon>
        <taxon>Pterygota</taxon>
        <taxon>Neoptera</taxon>
        <taxon>Endopterygota</taxon>
        <taxon>Coleoptera</taxon>
        <taxon>Polyphaga</taxon>
        <taxon>Scarabaeiformia</taxon>
        <taxon>Scarabaeidae</taxon>
        <taxon>Melolonthinae</taxon>
        <taxon>Holotrichia</taxon>
    </lineage>
</organism>
<gene>
    <name evidence="1" type="ORF">MML48_1g19641</name>
</gene>
<reference evidence="1" key="1">
    <citation type="submission" date="2022-04" db="EMBL/GenBank/DDBJ databases">
        <title>Chromosome-scale genome assembly of Holotrichia oblita Faldermann.</title>
        <authorList>
            <person name="Rongchong L."/>
        </authorList>
    </citation>
    <scope>NUCLEOTIDE SEQUENCE</scope>
    <source>
        <strain evidence="1">81SQS9</strain>
    </source>
</reference>
<proteinExistence type="predicted"/>
<dbReference type="Proteomes" id="UP001056778">
    <property type="component" value="Chromosome 1"/>
</dbReference>
<accession>A0ACB9TZQ5</accession>
<keyword evidence="2" id="KW-1185">Reference proteome</keyword>
<dbReference type="EMBL" id="CM043015">
    <property type="protein sequence ID" value="KAI4472228.1"/>
    <property type="molecule type" value="Genomic_DNA"/>
</dbReference>
<evidence type="ECO:0000313" key="2">
    <source>
        <dbReference type="Proteomes" id="UP001056778"/>
    </source>
</evidence>
<sequence>MPARVPDMQNGIHDANRMDEDVVVTGLSGRFPESNSIEEFKQQLFDGVDLVTDDERRWPSGLHGLPTRTGKLKDIQYFDATFFGVHAKQANVMDPQLRLLLELTHEAIVDAGISPAEIKGSKTGVFVGVSDSESSEYWTQDPDQINGYGLTGCCRAMFPNRISYTFDFNGPSYAIDTACSSSLFALQQAVTAIKTGQCDSAIVAGVNLLLKPTSSLQFHRLGMLSPQGMCKAFDASGNGYVRSEAAVVVLIQKASAARRVYATILGAKTNTDGNKEQGITYPAGAMQNKLMREVYAEAGINPVEVSYVEAHGTGTKVGDPQEVNSIADLFCKNRRNPLLIGSVKSNMGHSEPASGLCSLAKVLIAMESGLIPTNLHYESPNLDIPALSDGRLKVVAKNEVWSGGIMAINSFGFGGANAHIVLRSNPKPKSNWPVDPLPRIVGVSGRTQDAVNHFLDKIEAHKNDEEFLSLIDKIHSHNIAGHSYRGYTVLNGSDNVVKEVAAVTSEKRPLWYVFSGMGSQWAGMAKQLMNIELFRASIKVCSDALRPHDVKLEDLIVNGDEACFGNVLNSFVSIAAIQVALVDILKALGLEPDGIVGHSVGEIGCAYADGTLTAEQAILTAYFRGRAILESNLKKGAMAAVGLSWEEAKRRCPSDIFPACHNSEDSVTISGPVPSIEKFVAQLTSEGVFAKAVQSSGTAFHSKYIADAGPKLRKALDQVIPNAKPRSSRWISSSIPESQWGTPLAQTSSAAYHVNNLLSPVLFHEAIKHVPANAIVVEIAPHALLQAILRRALGPDATNIGLVKKGQADMVQFLLSNIGKIYNAGAQPSLGQLYHAVSFPVGKGTPMIASMIEWDHSTDWAIANFSGRGSKSGENVIDVDLSKEEYQYLAGHAIDGRILFPATGYLTLAWKTFAKLHNENLDKTAVVLKDVQFHRATIMPREGSVKFLVNIFEGSGDFEICEGGSVAVSGKIYRPENMEKETLNLPQPKTAKNDALPLTSSDIYKELRLRGYDYEGEFRGVTEADNEGNVGKLKWTGNWISYMDTMLQFSILGQNTKELYLPTRLHKAVINPQAQNVVEGGDDHQLVPVYMYRDIGVIKSGGVELRGMKASLAPRRQQTQSSPKLEKYQFIPFEYKFPSIASDDSEKLVALTAQLQLVMENSNNALKLKVIEVGNTRFNEQFLAPSIQEILESEPMLSVDTTVVTTEELDHAYFESKGVKIAQKDPGTGPLDQNVHLVVLSNVLRDKRGDVLENSLASLKQGGFLLCVETDLSPINDFIQTYDLEVISQLTTTTKMYVLLRKSAEIPAENIVIKVTEKNFDWVEPLKAAMKKAETSDDKIYIVTEGEEFTGLIGMINCVKQEPGGGNVRSVFIQDSAAAKFSPNSPLYAQQLKKDLVHNVLKNGSWGSFRHLLLDRSMDGGKLQVEHAYINTLVRGDLSSLRWIEGPLGYYKGDDDKTELCSVYYAPLNFRDVMLATGKLPPDALPGDLAGQDCILGLEFSGRDTKGRRVMGMVAARSLATTVLADPSFLWEVPDKWSLQEAATIPVVYGTSYYALIVRGQMKPGESVLIHAGSGGVGQASIAIALHLGCEVFTTVGSQTKRDFLKKTFPQLTDDHIGNSRDTTFEQLILTQTRGRGVDLVLNSLAGDQLEASVRCLANGGRFLEIGKVDLSNNSPLGMSVFLKNTSFHGILLDALFDTDTAEKKQVMKLVSDGIKSGAVRPLMNTVFAETQIEEAFRFMASGKHIGKVSLQIREEESRRAQRPNYKAVMAIPRTYMNPDKTYVLVGGLGGFGLELTKWLIFRGATKIVLTSRSGIRTGYQSLCVRRWRESGIQVLVSTADCSDVKGAVKLLQEAKELGPIGGIFNLAAVLRDAMMENQSEADFKTVVRPKVTATKNLDAASRSLAPELDYFVCFSSVSCGRGNAGQANYGLANSAMERICESRQSAGLPGLAIQWGAIGDVGLILETMGGNDTEVGGTLPQRMSSCLATMDIFLQQPAPVVASMVLAEKRKTSGSNQVSLIDAVANILGVKDPASVPAQASLADLGMDSLMGSEIKQTLERNYDLVLSAQEIRALSFGKLQDLSAGGGGDATVANSPAETAKQNANDQLQYGNVKELMPRKALVQMPSKSTDNKLKPVFVLHPIEGVVNALQELAQQIQAPVYGLQCTNETPLSSIGDLAAYYVKQLKMVQSEGPYTLVGYSFGACVAFEMGVQMEAAGETVKLLLLDGSPAYVATHTGKAKSQKIVRGDTVAEQSEALLFFILQFKDVDQQKVVGELTSMKTLDERLARTAQILDGVTPFPADELSSAAASFYYKLDAADKYKPSAQFKGKVTLVRAIDNYVQMGDDYGLSTVCKGKVSVLPLEGNHRSILGGQTMLKIADILHQTIKA</sequence>
<comment type="caution">
    <text evidence="1">The sequence shown here is derived from an EMBL/GenBank/DDBJ whole genome shotgun (WGS) entry which is preliminary data.</text>
</comment>
<protein>
    <submittedName>
        <fullName evidence="1">Fatty acid synthase</fullName>
    </submittedName>
</protein>
<name>A0ACB9TZQ5_HOLOL</name>
<evidence type="ECO:0000313" key="1">
    <source>
        <dbReference type="EMBL" id="KAI4472228.1"/>
    </source>
</evidence>